<gene>
    <name evidence="2" type="ORF">BAU07_25370</name>
</gene>
<evidence type="ECO:0000259" key="1">
    <source>
        <dbReference type="Pfam" id="PF03992"/>
    </source>
</evidence>
<dbReference type="PANTHER" id="PTHR37811:SF2">
    <property type="entry name" value="ABM DOMAIN-CONTAINING PROTEIN"/>
    <property type="match status" value="1"/>
</dbReference>
<sequence>MFAVVFEVHPGAGKKDEYLQHARHLKPLLEKTDGFLDNERFESKRRNGWVLSLSTWRDEKSVVRWRSTGEHHRIQRQGREHVFSDYRLRVCEITADNMPPAGLDIVQHRLDESEKGTAKALSITELVPGDGVDISADPQRIPAQLGLDPGRSGLVEYEVYESIYNPGKMLLLAGWRTARDAAGWQPALLPGAKQQRHRCMRSIREYGMFDRAEAPQYYPDVPRR</sequence>
<evidence type="ECO:0000313" key="3">
    <source>
        <dbReference type="Proteomes" id="UP000091926"/>
    </source>
</evidence>
<dbReference type="InterPro" id="IPR052936">
    <property type="entry name" value="Jasmonate_Hydroxylase-like"/>
</dbReference>
<dbReference type="GO" id="GO:0004497">
    <property type="term" value="F:monooxygenase activity"/>
    <property type="evidence" value="ECO:0007669"/>
    <property type="project" value="UniProtKB-KW"/>
</dbReference>
<dbReference type="Gene3D" id="3.30.70.100">
    <property type="match status" value="1"/>
</dbReference>
<name>A0A193GKQ6_9BORD</name>
<feature type="domain" description="ABM" evidence="1">
    <location>
        <begin position="1"/>
        <end position="76"/>
    </location>
</feature>
<dbReference type="PANTHER" id="PTHR37811">
    <property type="entry name" value="BLL5343 PROTEIN"/>
    <property type="match status" value="1"/>
</dbReference>
<dbReference type="Pfam" id="PF03992">
    <property type="entry name" value="ABM"/>
    <property type="match status" value="1"/>
</dbReference>
<dbReference type="OrthoDB" id="9797060at2"/>
<dbReference type="KEGG" id="bfz:BAU07_25370"/>
<organism evidence="2 3">
    <name type="scientific">Bordetella flabilis</name>
    <dbReference type="NCBI Taxonomy" id="463014"/>
    <lineage>
        <taxon>Bacteria</taxon>
        <taxon>Pseudomonadati</taxon>
        <taxon>Pseudomonadota</taxon>
        <taxon>Betaproteobacteria</taxon>
        <taxon>Burkholderiales</taxon>
        <taxon>Alcaligenaceae</taxon>
        <taxon>Bordetella</taxon>
    </lineage>
</organism>
<dbReference type="AlphaFoldDB" id="A0A193GKQ6"/>
<keyword evidence="3" id="KW-1185">Reference proteome</keyword>
<dbReference type="Proteomes" id="UP000091926">
    <property type="component" value="Chromosome"/>
</dbReference>
<protein>
    <submittedName>
        <fullName evidence="2">Antibiotic biosynthesis monooxygenase</fullName>
    </submittedName>
</protein>
<accession>A0A193GKQ6</accession>
<keyword evidence="2" id="KW-0560">Oxidoreductase</keyword>
<keyword evidence="2" id="KW-0503">Monooxygenase</keyword>
<dbReference type="InterPro" id="IPR007138">
    <property type="entry name" value="ABM_dom"/>
</dbReference>
<dbReference type="RefSeq" id="WP_066664027.1">
    <property type="nucleotide sequence ID" value="NZ_CBCSCL010000003.1"/>
</dbReference>
<dbReference type="EMBL" id="CP016172">
    <property type="protein sequence ID" value="ANN79996.1"/>
    <property type="molecule type" value="Genomic_DNA"/>
</dbReference>
<evidence type="ECO:0000313" key="2">
    <source>
        <dbReference type="EMBL" id="ANN79996.1"/>
    </source>
</evidence>
<reference evidence="2 3" key="1">
    <citation type="submission" date="2016-06" db="EMBL/GenBank/DDBJ databases">
        <title>Complete genome sequences of Bordetella bronchialis and Bordetella flabilis.</title>
        <authorList>
            <person name="LiPuma J.J."/>
            <person name="Spilker T."/>
        </authorList>
    </citation>
    <scope>NUCLEOTIDE SEQUENCE [LARGE SCALE GENOMIC DNA]</scope>
    <source>
        <strain evidence="2 3">AU10664</strain>
    </source>
</reference>
<dbReference type="SUPFAM" id="SSF54909">
    <property type="entry name" value="Dimeric alpha+beta barrel"/>
    <property type="match status" value="1"/>
</dbReference>
<dbReference type="InterPro" id="IPR011008">
    <property type="entry name" value="Dimeric_a/b-barrel"/>
</dbReference>
<dbReference type="STRING" id="463014.BAU07_25370"/>
<proteinExistence type="predicted"/>